<dbReference type="PANTHER" id="PTHR30146:SF153">
    <property type="entry name" value="LACTOSE OPERON REPRESSOR"/>
    <property type="match status" value="1"/>
</dbReference>
<dbReference type="Pfam" id="PF00356">
    <property type="entry name" value="LacI"/>
    <property type="match status" value="1"/>
</dbReference>
<evidence type="ECO:0000313" key="6">
    <source>
        <dbReference type="Proteomes" id="UP000595448"/>
    </source>
</evidence>
<evidence type="ECO:0000256" key="1">
    <source>
        <dbReference type="ARBA" id="ARBA00023015"/>
    </source>
</evidence>
<dbReference type="SUPFAM" id="SSF53822">
    <property type="entry name" value="Periplasmic binding protein-like I"/>
    <property type="match status" value="1"/>
</dbReference>
<proteinExistence type="predicted"/>
<dbReference type="SMART" id="SM00354">
    <property type="entry name" value="HTH_LACI"/>
    <property type="match status" value="1"/>
</dbReference>
<dbReference type="Gene3D" id="1.10.260.40">
    <property type="entry name" value="lambda repressor-like DNA-binding domains"/>
    <property type="match status" value="1"/>
</dbReference>
<dbReference type="EMBL" id="CP067977">
    <property type="protein sequence ID" value="QQQ19627.1"/>
    <property type="molecule type" value="Genomic_DNA"/>
</dbReference>
<keyword evidence="1" id="KW-0805">Transcription regulation</keyword>
<sequence length="347" mass="37420">MTKVTIRHVAEEAGVAVKTVSRVVNGEPNVTRDLRDRVERAVEKLGYVPSMAARRMGGSRSYMLVALNDRRNTINNWQSGRGNDWIDQMLHGAMLMCESHGYRMLFELVDAASQDLDRRVVAILSALQPDGLILTPPHSQNEALVQMLLRRNVPVVRMGVPGHGLGVGVHMDDRAAAFEATCHLIDLGHRRIGFIAGSERFAASEARRRGYLDALAQGGLARDESLEAPGDFTFESGLEAASTLLSRDTPPTAILASNDEMALAVLHAAPRFGKTVPGDLSVISFDDTPGIRLSVPALTSIRQPISEMASRAAELLIAASRDGPVEAKDHILPFGLIVRGSTAPPAA</sequence>
<dbReference type="SUPFAM" id="SSF47413">
    <property type="entry name" value="lambda repressor-like DNA-binding domains"/>
    <property type="match status" value="1"/>
</dbReference>
<dbReference type="Gene3D" id="3.40.50.2300">
    <property type="match status" value="2"/>
</dbReference>
<dbReference type="CDD" id="cd01545">
    <property type="entry name" value="PBP1_SalR"/>
    <property type="match status" value="1"/>
</dbReference>
<gene>
    <name evidence="5" type="ORF">JIP62_05935</name>
</gene>
<dbReference type="CDD" id="cd01392">
    <property type="entry name" value="HTH_LacI"/>
    <property type="match status" value="1"/>
</dbReference>
<dbReference type="Proteomes" id="UP000595448">
    <property type="component" value="Chromosome"/>
</dbReference>
<evidence type="ECO:0000256" key="2">
    <source>
        <dbReference type="ARBA" id="ARBA00023125"/>
    </source>
</evidence>
<accession>A0ABX7BPW1</accession>
<dbReference type="InterPro" id="IPR000843">
    <property type="entry name" value="HTH_LacI"/>
</dbReference>
<keyword evidence="3" id="KW-0804">Transcription</keyword>
<protein>
    <submittedName>
        <fullName evidence="5">LacI family DNA-binding transcriptional regulator</fullName>
    </submittedName>
</protein>
<name>A0ABX7BPW1_9CAUL</name>
<feature type="domain" description="HTH lacI-type" evidence="4">
    <location>
        <begin position="4"/>
        <end position="58"/>
    </location>
</feature>
<dbReference type="Pfam" id="PF13377">
    <property type="entry name" value="Peripla_BP_3"/>
    <property type="match status" value="1"/>
</dbReference>
<reference evidence="5 6" key="1">
    <citation type="submission" date="2021-01" db="EMBL/GenBank/DDBJ databases">
        <title>Brevundimonas vitis sp. nov., an bacterium isolated from grape (Vitis vinifera).</title>
        <authorList>
            <person name="Jiang L."/>
            <person name="Lee J."/>
        </authorList>
    </citation>
    <scope>NUCLEOTIDE SEQUENCE [LARGE SCALE GENOMIC DNA]</scope>
    <source>
        <strain evidence="5 6">GRTSA-9</strain>
    </source>
</reference>
<evidence type="ECO:0000313" key="5">
    <source>
        <dbReference type="EMBL" id="QQQ19627.1"/>
    </source>
</evidence>
<organism evidence="5 6">
    <name type="scientific">Brevundimonas vitisensis</name>
    <dbReference type="NCBI Taxonomy" id="2800818"/>
    <lineage>
        <taxon>Bacteria</taxon>
        <taxon>Pseudomonadati</taxon>
        <taxon>Pseudomonadota</taxon>
        <taxon>Alphaproteobacteria</taxon>
        <taxon>Caulobacterales</taxon>
        <taxon>Caulobacteraceae</taxon>
        <taxon>Brevundimonas</taxon>
    </lineage>
</organism>
<keyword evidence="6" id="KW-1185">Reference proteome</keyword>
<evidence type="ECO:0000256" key="3">
    <source>
        <dbReference type="ARBA" id="ARBA00023163"/>
    </source>
</evidence>
<keyword evidence="2 5" id="KW-0238">DNA-binding</keyword>
<evidence type="ECO:0000259" key="4">
    <source>
        <dbReference type="PROSITE" id="PS50932"/>
    </source>
</evidence>
<dbReference type="InterPro" id="IPR010982">
    <property type="entry name" value="Lambda_DNA-bd_dom_sf"/>
</dbReference>
<dbReference type="PANTHER" id="PTHR30146">
    <property type="entry name" value="LACI-RELATED TRANSCRIPTIONAL REPRESSOR"/>
    <property type="match status" value="1"/>
</dbReference>
<dbReference type="GO" id="GO:0003677">
    <property type="term" value="F:DNA binding"/>
    <property type="evidence" value="ECO:0007669"/>
    <property type="project" value="UniProtKB-KW"/>
</dbReference>
<dbReference type="InterPro" id="IPR046335">
    <property type="entry name" value="LacI/GalR-like_sensor"/>
</dbReference>
<dbReference type="InterPro" id="IPR028082">
    <property type="entry name" value="Peripla_BP_I"/>
</dbReference>
<dbReference type="RefSeq" id="WP_201103978.1">
    <property type="nucleotide sequence ID" value="NZ_CP067977.1"/>
</dbReference>
<dbReference type="PROSITE" id="PS50932">
    <property type="entry name" value="HTH_LACI_2"/>
    <property type="match status" value="1"/>
</dbReference>